<reference evidence="1 2" key="1">
    <citation type="submission" date="2018-05" db="EMBL/GenBank/DDBJ databases">
        <title>Genomic Encyclopedia of Archaeal and Bacterial Type Strains, Phase II (KMG-II): from individual species to whole genera.</title>
        <authorList>
            <person name="Goeker M."/>
        </authorList>
    </citation>
    <scope>NUCLEOTIDE SEQUENCE [LARGE SCALE GENOMIC DNA]</scope>
    <source>
        <strain evidence="1 2">DSM 45184</strain>
    </source>
</reference>
<dbReference type="AlphaFoldDB" id="A0A316FK12"/>
<sequence>MASPAAAVGAGDEAVAEKTMTIAGFDVEVARAHGYEVVTLPGGAMASVPADKADAARAGDYVPAAGVLLPAGSDGSLAGNGYGESAGDCGYSVESLIVV</sequence>
<dbReference type="Proteomes" id="UP000245697">
    <property type="component" value="Unassembled WGS sequence"/>
</dbReference>
<organism evidence="1 2">
    <name type="scientific">Actinoplanes xinjiangensis</name>
    <dbReference type="NCBI Taxonomy" id="512350"/>
    <lineage>
        <taxon>Bacteria</taxon>
        <taxon>Bacillati</taxon>
        <taxon>Actinomycetota</taxon>
        <taxon>Actinomycetes</taxon>
        <taxon>Micromonosporales</taxon>
        <taxon>Micromonosporaceae</taxon>
        <taxon>Actinoplanes</taxon>
    </lineage>
</organism>
<comment type="caution">
    <text evidence="1">The sequence shown here is derived from an EMBL/GenBank/DDBJ whole genome shotgun (WGS) entry which is preliminary data.</text>
</comment>
<evidence type="ECO:0000313" key="2">
    <source>
        <dbReference type="Proteomes" id="UP000245697"/>
    </source>
</evidence>
<keyword evidence="2" id="KW-1185">Reference proteome</keyword>
<proteinExistence type="predicted"/>
<dbReference type="EMBL" id="QGGR01000006">
    <property type="protein sequence ID" value="PWK48120.1"/>
    <property type="molecule type" value="Genomic_DNA"/>
</dbReference>
<gene>
    <name evidence="1" type="ORF">BC793_106147</name>
</gene>
<name>A0A316FK12_9ACTN</name>
<accession>A0A316FK12</accession>
<evidence type="ECO:0000313" key="1">
    <source>
        <dbReference type="EMBL" id="PWK48120.1"/>
    </source>
</evidence>
<protein>
    <submittedName>
        <fullName evidence="1">Uncharacterized protein</fullName>
    </submittedName>
</protein>